<proteinExistence type="inferred from homology"/>
<evidence type="ECO:0000256" key="2">
    <source>
        <dbReference type="ARBA" id="ARBA00022679"/>
    </source>
</evidence>
<dbReference type="GO" id="GO:0016740">
    <property type="term" value="F:transferase activity"/>
    <property type="evidence" value="ECO:0007669"/>
    <property type="project" value="UniProtKB-KW"/>
</dbReference>
<dbReference type="GeneID" id="54573314"/>
<gene>
    <name evidence="6" type="ORF">BU26DRAFT_151226</name>
</gene>
<evidence type="ECO:0000256" key="4">
    <source>
        <dbReference type="ARBA" id="ARBA00038314"/>
    </source>
</evidence>
<dbReference type="PANTHER" id="PTHR35897">
    <property type="entry name" value="METHYLTRANSFERASE AUSD"/>
    <property type="match status" value="1"/>
</dbReference>
<sequence>MTAEKGWGNDVPWWDERPNGTQITPAARHLLETYSGIPAEKIEDHVIRIRDEAWNIFPYPCIGQFRFLDLSLNQMKEYAEVLQRLQKGQQLLDMACCFGQEIRQLVADGAPSENIHGCDLREEYVALGYKLFGDHNTLRSKFLNADVFDENSALMELEGQFDMVYAGSFFHLWGYEDQVKASKAVARLLRPQKGSMILGRQIGSVIAAEHDHTTNPTGKMFLHNAESLKRVWEEIGDDLGVAFSVDANLQQLSENHSKFHTDDTRRIWFVIRRG</sequence>
<name>A0A6A6IYL3_9PLEO</name>
<accession>A0A6A6IYL3</accession>
<dbReference type="InterPro" id="IPR041698">
    <property type="entry name" value="Methyltransf_25"/>
</dbReference>
<protein>
    <recommendedName>
        <fullName evidence="5">Methyltransferase domain-containing protein</fullName>
    </recommendedName>
</protein>
<reference evidence="6" key="1">
    <citation type="journal article" date="2020" name="Stud. Mycol.">
        <title>101 Dothideomycetes genomes: a test case for predicting lifestyles and emergence of pathogens.</title>
        <authorList>
            <person name="Haridas S."/>
            <person name="Albert R."/>
            <person name="Binder M."/>
            <person name="Bloem J."/>
            <person name="Labutti K."/>
            <person name="Salamov A."/>
            <person name="Andreopoulos B."/>
            <person name="Baker S."/>
            <person name="Barry K."/>
            <person name="Bills G."/>
            <person name="Bluhm B."/>
            <person name="Cannon C."/>
            <person name="Castanera R."/>
            <person name="Culley D."/>
            <person name="Daum C."/>
            <person name="Ezra D."/>
            <person name="Gonzalez J."/>
            <person name="Henrissat B."/>
            <person name="Kuo A."/>
            <person name="Liang C."/>
            <person name="Lipzen A."/>
            <person name="Lutzoni F."/>
            <person name="Magnuson J."/>
            <person name="Mondo S."/>
            <person name="Nolan M."/>
            <person name="Ohm R."/>
            <person name="Pangilinan J."/>
            <person name="Park H.-J."/>
            <person name="Ramirez L."/>
            <person name="Alfaro M."/>
            <person name="Sun H."/>
            <person name="Tritt A."/>
            <person name="Yoshinaga Y."/>
            <person name="Zwiers L.-H."/>
            <person name="Turgeon B."/>
            <person name="Goodwin S."/>
            <person name="Spatafora J."/>
            <person name="Crous P."/>
            <person name="Grigoriev I."/>
        </authorList>
    </citation>
    <scope>NUCLEOTIDE SEQUENCE</scope>
    <source>
        <strain evidence="6">CBS 122368</strain>
    </source>
</reference>
<dbReference type="PANTHER" id="PTHR35897:SF1">
    <property type="entry name" value="METHYLTRANSFERASE AUSD"/>
    <property type="match status" value="1"/>
</dbReference>
<dbReference type="InterPro" id="IPR051654">
    <property type="entry name" value="Meroterpenoid_MTases"/>
</dbReference>
<dbReference type="Gene3D" id="3.40.50.150">
    <property type="entry name" value="Vaccinia Virus protein VP39"/>
    <property type="match status" value="1"/>
</dbReference>
<dbReference type="EMBL" id="ML987190">
    <property type="protein sequence ID" value="KAF2255137.1"/>
    <property type="molecule type" value="Genomic_DNA"/>
</dbReference>
<keyword evidence="7" id="KW-1185">Reference proteome</keyword>
<evidence type="ECO:0000256" key="3">
    <source>
        <dbReference type="ARBA" id="ARBA00022691"/>
    </source>
</evidence>
<evidence type="ECO:0000259" key="5">
    <source>
        <dbReference type="Pfam" id="PF13649"/>
    </source>
</evidence>
<dbReference type="RefSeq" id="XP_033690141.1">
    <property type="nucleotide sequence ID" value="XM_033819984.1"/>
</dbReference>
<evidence type="ECO:0000313" key="6">
    <source>
        <dbReference type="EMBL" id="KAF2255137.1"/>
    </source>
</evidence>
<comment type="pathway">
    <text evidence="1">Secondary metabolite biosynthesis.</text>
</comment>
<evidence type="ECO:0000256" key="1">
    <source>
        <dbReference type="ARBA" id="ARBA00005179"/>
    </source>
</evidence>
<dbReference type="InterPro" id="IPR029063">
    <property type="entry name" value="SAM-dependent_MTases_sf"/>
</dbReference>
<dbReference type="Proteomes" id="UP000800094">
    <property type="component" value="Unassembled WGS sequence"/>
</dbReference>
<organism evidence="6 7">
    <name type="scientific">Trematosphaeria pertusa</name>
    <dbReference type="NCBI Taxonomy" id="390896"/>
    <lineage>
        <taxon>Eukaryota</taxon>
        <taxon>Fungi</taxon>
        <taxon>Dikarya</taxon>
        <taxon>Ascomycota</taxon>
        <taxon>Pezizomycotina</taxon>
        <taxon>Dothideomycetes</taxon>
        <taxon>Pleosporomycetidae</taxon>
        <taxon>Pleosporales</taxon>
        <taxon>Massarineae</taxon>
        <taxon>Trematosphaeriaceae</taxon>
        <taxon>Trematosphaeria</taxon>
    </lineage>
</organism>
<dbReference type="OrthoDB" id="2094832at2759"/>
<feature type="domain" description="Methyltransferase" evidence="5">
    <location>
        <begin position="92"/>
        <end position="191"/>
    </location>
</feature>
<dbReference type="SUPFAM" id="SSF53335">
    <property type="entry name" value="S-adenosyl-L-methionine-dependent methyltransferases"/>
    <property type="match status" value="1"/>
</dbReference>
<dbReference type="AlphaFoldDB" id="A0A6A6IYL3"/>
<comment type="similarity">
    <text evidence="4">Belongs to the class I-like SAM-binding methyltransferase superfamily.</text>
</comment>
<keyword evidence="3" id="KW-0949">S-adenosyl-L-methionine</keyword>
<evidence type="ECO:0000313" key="7">
    <source>
        <dbReference type="Proteomes" id="UP000800094"/>
    </source>
</evidence>
<keyword evidence="2" id="KW-0808">Transferase</keyword>
<dbReference type="Pfam" id="PF13649">
    <property type="entry name" value="Methyltransf_25"/>
    <property type="match status" value="1"/>
</dbReference>